<proteinExistence type="predicted"/>
<evidence type="ECO:0000256" key="1">
    <source>
        <dbReference type="SAM" id="MobiDB-lite"/>
    </source>
</evidence>
<accession>A0A336K002</accession>
<gene>
    <name evidence="2" type="primary">CSON009994</name>
</gene>
<reference evidence="2" key="1">
    <citation type="submission" date="2018-04" db="EMBL/GenBank/DDBJ databases">
        <authorList>
            <person name="Go L.Y."/>
            <person name="Mitchell J.A."/>
        </authorList>
    </citation>
    <scope>NUCLEOTIDE SEQUENCE</scope>
    <source>
        <tissue evidence="2">Whole organism</tissue>
    </source>
</reference>
<feature type="region of interest" description="Disordered" evidence="1">
    <location>
        <begin position="418"/>
        <end position="449"/>
    </location>
</feature>
<feature type="compositionally biased region" description="Polar residues" evidence="1">
    <location>
        <begin position="332"/>
        <end position="352"/>
    </location>
</feature>
<feature type="compositionally biased region" description="Polar residues" evidence="1">
    <location>
        <begin position="424"/>
        <end position="433"/>
    </location>
</feature>
<evidence type="ECO:0000313" key="2">
    <source>
        <dbReference type="EMBL" id="SSW96738.1"/>
    </source>
</evidence>
<dbReference type="AlphaFoldDB" id="A0A336K002"/>
<reference evidence="3" key="2">
    <citation type="submission" date="2018-07" db="EMBL/GenBank/DDBJ databases">
        <authorList>
            <person name="Quirk P.G."/>
            <person name="Krulwich T.A."/>
        </authorList>
    </citation>
    <scope>NUCLEOTIDE SEQUENCE</scope>
</reference>
<feature type="compositionally biased region" description="Low complexity" evidence="1">
    <location>
        <begin position="434"/>
        <end position="443"/>
    </location>
</feature>
<evidence type="ECO:0000313" key="3">
    <source>
        <dbReference type="EMBL" id="SSX17125.1"/>
    </source>
</evidence>
<sequence length="521" mass="58980">MDTSIDIKIDAIIVKSLVETFVPLNIRRISSIIWKEAQRRLFDAGIDTFKNHKDIKHRFWDKIQPKLITEHNLNKDIVDRIIYGKILKLKNISIELVQKGDEGNDIPNYMLAIHSDIVEYLRVDVFKQKCLDTLKNLQNNVKMVINLDDKRLGLTPRSKAILMSEQMRIQNHEKEKSDALVVHLDPGVSSNESVKRSVTSNEVEVKFRRKFVIIEFPEHLSSVVIKKNGKTLLLVNTNESQSLESSISLLRNFPAIEEFEGRTSNSTSSATDGVSNQADQDSDESFSMLSVSQRAPDSCLGPHTLQTANNEVSHQEDPDSDDSISCLEPSSFELSDNPENQKQNTSNRSNEGQTKKSSTEHEINRVNEIERISVTQQLQNMFENEMSQGTKSNENVPQNKNSDAMTENEIVDTLSSIVDRPAQHENQTQNETATTITSNISNSPNLPGTLHETTIMSKDELLKSFLDPEIAREMRMEFGLDIYSDSDECISCDEDENANEKSVDASISQPTPEKPFLRSRR</sequence>
<feature type="compositionally biased region" description="Basic and acidic residues" evidence="1">
    <location>
        <begin position="353"/>
        <end position="369"/>
    </location>
</feature>
<feature type="region of interest" description="Disordered" evidence="1">
    <location>
        <begin position="261"/>
        <end position="369"/>
    </location>
</feature>
<dbReference type="EMBL" id="UFQT01000003">
    <property type="protein sequence ID" value="SSX17125.1"/>
    <property type="molecule type" value="Genomic_DNA"/>
</dbReference>
<name>A0A336K002_CULSO</name>
<organism evidence="2">
    <name type="scientific">Culicoides sonorensis</name>
    <name type="common">Biting midge</name>
    <dbReference type="NCBI Taxonomy" id="179676"/>
    <lineage>
        <taxon>Eukaryota</taxon>
        <taxon>Metazoa</taxon>
        <taxon>Ecdysozoa</taxon>
        <taxon>Arthropoda</taxon>
        <taxon>Hexapoda</taxon>
        <taxon>Insecta</taxon>
        <taxon>Pterygota</taxon>
        <taxon>Neoptera</taxon>
        <taxon>Endopterygota</taxon>
        <taxon>Diptera</taxon>
        <taxon>Nematocera</taxon>
        <taxon>Chironomoidea</taxon>
        <taxon>Ceratopogonidae</taxon>
        <taxon>Ceratopogoninae</taxon>
        <taxon>Culicoides</taxon>
        <taxon>Monoculicoides</taxon>
    </lineage>
</organism>
<dbReference type="VEuPathDB" id="VectorBase:CSON009994"/>
<dbReference type="EMBL" id="UFQS01000003">
    <property type="protein sequence ID" value="SSW96738.1"/>
    <property type="molecule type" value="Genomic_DNA"/>
</dbReference>
<feature type="compositionally biased region" description="Polar residues" evidence="1">
    <location>
        <begin position="262"/>
        <end position="295"/>
    </location>
</feature>
<feature type="region of interest" description="Disordered" evidence="1">
    <location>
        <begin position="493"/>
        <end position="521"/>
    </location>
</feature>
<protein>
    <submittedName>
        <fullName evidence="2">CSON009994 protein</fullName>
    </submittedName>
</protein>